<evidence type="ECO:0000256" key="17">
    <source>
        <dbReference type="ARBA" id="ARBA00036239"/>
    </source>
</evidence>
<evidence type="ECO:0000256" key="18">
    <source>
        <dbReference type="ARBA" id="ARBA00036634"/>
    </source>
</evidence>
<name>A0A8J4X9A3_CLAMG</name>
<feature type="transmembrane region" description="Helical" evidence="20">
    <location>
        <begin position="314"/>
        <end position="331"/>
    </location>
</feature>
<dbReference type="PROSITE" id="PS00236">
    <property type="entry name" value="NEUROTR_ION_CHANNEL"/>
    <property type="match status" value="1"/>
</dbReference>
<dbReference type="PRINTS" id="PR00252">
    <property type="entry name" value="NRIONCHANNEL"/>
</dbReference>
<dbReference type="Proteomes" id="UP000727407">
    <property type="component" value="Unassembled WGS sequence"/>
</dbReference>
<dbReference type="InterPro" id="IPR006201">
    <property type="entry name" value="Neur_channel"/>
</dbReference>
<dbReference type="FunFam" id="2.70.170.10:FF:000017">
    <property type="entry name" value="5-hydroxytryptamine receptor 3A"/>
    <property type="match status" value="1"/>
</dbReference>
<keyword evidence="2" id="KW-1003">Cell membrane</keyword>
<keyword evidence="5 20" id="KW-1133">Transmembrane helix</keyword>
<keyword evidence="4" id="KW-0732">Signal</keyword>
<comment type="similarity">
    <text evidence="20">Belongs to the ligand-gated ion channel (TC 1.A.9) family.</text>
</comment>
<keyword evidence="3 20" id="KW-0812">Transmembrane</keyword>
<evidence type="ECO:0000256" key="13">
    <source>
        <dbReference type="ARBA" id="ARBA00023286"/>
    </source>
</evidence>
<comment type="caution">
    <text evidence="24">The sequence shown here is derived from an EMBL/GenBank/DDBJ whole genome shotgun (WGS) entry which is preliminary data.</text>
</comment>
<comment type="caution">
    <text evidence="20">Lacks conserved residue(s) required for the propagation of feature annotation.</text>
</comment>
<evidence type="ECO:0000256" key="12">
    <source>
        <dbReference type="ARBA" id="ARBA00023257"/>
    </source>
</evidence>
<reference evidence="24" key="1">
    <citation type="submission" date="2020-07" db="EMBL/GenBank/DDBJ databases">
        <title>Clarias magur genome sequencing, assembly and annotation.</title>
        <authorList>
            <person name="Kushwaha B."/>
            <person name="Kumar R."/>
            <person name="Das P."/>
            <person name="Joshi C.G."/>
            <person name="Kumar D."/>
            <person name="Nagpure N.S."/>
            <person name="Pandey M."/>
            <person name="Agarwal S."/>
            <person name="Srivastava S."/>
            <person name="Singh M."/>
            <person name="Sahoo L."/>
            <person name="Jayasankar P."/>
            <person name="Meher P.K."/>
            <person name="Koringa P.G."/>
            <person name="Iquebal M.A."/>
            <person name="Das S.P."/>
            <person name="Bit A."/>
            <person name="Patnaik S."/>
            <person name="Patel N."/>
            <person name="Shah T.M."/>
            <person name="Hinsu A."/>
            <person name="Jena J.K."/>
        </authorList>
    </citation>
    <scope>NUCLEOTIDE SEQUENCE</scope>
    <source>
        <strain evidence="24">CIFAMagur01</strain>
        <tissue evidence="24">Testis</tissue>
    </source>
</reference>
<evidence type="ECO:0000256" key="20">
    <source>
        <dbReference type="RuleBase" id="RU000687"/>
    </source>
</evidence>
<feature type="non-terminal residue" evidence="24">
    <location>
        <position position="411"/>
    </location>
</feature>
<evidence type="ECO:0000256" key="10">
    <source>
        <dbReference type="ARBA" id="ARBA00023170"/>
    </source>
</evidence>
<evidence type="ECO:0000256" key="3">
    <source>
        <dbReference type="ARBA" id="ARBA00022692"/>
    </source>
</evidence>
<proteinExistence type="inferred from homology"/>
<keyword evidence="11" id="KW-0325">Glycoprotein</keyword>
<evidence type="ECO:0000313" key="25">
    <source>
        <dbReference type="Proteomes" id="UP000727407"/>
    </source>
</evidence>
<feature type="domain" description="Neurotransmitter-gated ion-channel ligand-binding" evidence="22">
    <location>
        <begin position="78"/>
        <end position="277"/>
    </location>
</feature>
<keyword evidence="10 24" id="KW-0675">Receptor</keyword>
<dbReference type="SUPFAM" id="SSF90112">
    <property type="entry name" value="Neurotransmitter-gated ion-channel transmembrane pore"/>
    <property type="match status" value="1"/>
</dbReference>
<evidence type="ECO:0000256" key="19">
    <source>
        <dbReference type="ARBA" id="ARBA00037540"/>
    </source>
</evidence>
<dbReference type="Pfam" id="PF02932">
    <property type="entry name" value="Neur_chan_memb"/>
    <property type="match status" value="1"/>
</dbReference>
<dbReference type="InterPro" id="IPR038050">
    <property type="entry name" value="Neuro_actylchol_rec"/>
</dbReference>
<keyword evidence="25" id="KW-1185">Reference proteome</keyword>
<comment type="catalytic activity">
    <reaction evidence="17">
        <text>Na(+)(in) = Na(+)(out)</text>
        <dbReference type="Rhea" id="RHEA:34963"/>
        <dbReference type="ChEBI" id="CHEBI:29101"/>
    </reaction>
</comment>
<keyword evidence="7 20" id="KW-0406">Ion transport</keyword>
<keyword evidence="14 20" id="KW-0407">Ion channel</keyword>
<evidence type="ECO:0000259" key="22">
    <source>
        <dbReference type="Pfam" id="PF02931"/>
    </source>
</evidence>
<dbReference type="PANTHER" id="PTHR18945">
    <property type="entry name" value="NEUROTRANSMITTER GATED ION CHANNEL"/>
    <property type="match status" value="1"/>
</dbReference>
<evidence type="ECO:0000256" key="11">
    <source>
        <dbReference type="ARBA" id="ARBA00023180"/>
    </source>
</evidence>
<dbReference type="CDD" id="cd19063">
    <property type="entry name" value="LGIC_TM_5-HT3"/>
    <property type="match status" value="1"/>
</dbReference>
<dbReference type="SUPFAM" id="SSF63712">
    <property type="entry name" value="Nicotinic receptor ligand binding domain-like"/>
    <property type="match status" value="1"/>
</dbReference>
<dbReference type="InterPro" id="IPR018000">
    <property type="entry name" value="Neurotransmitter_ion_chnl_CS"/>
</dbReference>
<dbReference type="Gene3D" id="2.70.170.10">
    <property type="entry name" value="Neurotransmitter-gated ion-channel ligand-binding domain"/>
    <property type="match status" value="1"/>
</dbReference>
<evidence type="ECO:0000256" key="9">
    <source>
        <dbReference type="ARBA" id="ARBA00023157"/>
    </source>
</evidence>
<dbReference type="GO" id="GO:0004888">
    <property type="term" value="F:transmembrane signaling receptor activity"/>
    <property type="evidence" value="ECO:0007669"/>
    <property type="project" value="InterPro"/>
</dbReference>
<evidence type="ECO:0000259" key="23">
    <source>
        <dbReference type="Pfam" id="PF02932"/>
    </source>
</evidence>
<evidence type="ECO:0000256" key="16">
    <source>
        <dbReference type="ARBA" id="ARBA00034430"/>
    </source>
</evidence>
<evidence type="ECO:0000256" key="7">
    <source>
        <dbReference type="ARBA" id="ARBA00023065"/>
    </source>
</evidence>
<dbReference type="AlphaFoldDB" id="A0A8J4X9A3"/>
<dbReference type="InterPro" id="IPR036734">
    <property type="entry name" value="Neur_chan_lig-bd_sf"/>
</dbReference>
<accession>A0A8J4X9A3</accession>
<dbReference type="EMBL" id="QNUK01000006">
    <property type="protein sequence ID" value="KAF5909287.1"/>
    <property type="molecule type" value="Genomic_DNA"/>
</dbReference>
<protein>
    <submittedName>
        <fullName evidence="24">5-hydroxytryptamine receptor 3A-like</fullName>
    </submittedName>
</protein>
<sequence>MQTKGKHYHKTNDIKSPEADNQKLDPRPHTDMAQQRVLTLWMFFLLHIYRQVPCVGCQNTPEVIPIKCNSTDTQSLYAEVKNALWNKDIRPVANTSKVLTVKLGVTVAGILDVNEKDGEVTLFLVITLDWFVPFLRWDNVTCGTNKISYPKSELWLPDIQIREFMDEDKSPDLPYLQLNYTGGVHLVQLKRVAASCQIYIYTFPFDVQECSLTFHSYVLEEDEMKLTSKSLNFTASSSVVSDSGWILVNVTKVFSTYNLTSIRTFSTIQFNITLKRKASLYVVNLLVPSCFLSLLDLFSFFLTPEDSERSAFKITLILGYIVFLLITNDLLPTSSEPTPLISVFFSISLALMVISLLVTMFILNLHNSGHFSPRAPDWLHVLILNYLARLLFMSPKHLAPSETVILNSYSR</sequence>
<comment type="function">
    <text evidence="19">Forms serotonin (5-hydroxytryptamine/5-HT3)-activated cation-selective channel complexes, which when activated cause fast, depolarizing responses in neurons.</text>
</comment>
<keyword evidence="6" id="KW-0770">Synapse</keyword>
<comment type="catalytic activity">
    <reaction evidence="16">
        <text>K(+)(in) = K(+)(out)</text>
        <dbReference type="Rhea" id="RHEA:29463"/>
        <dbReference type="ChEBI" id="CHEBI:29103"/>
    </reaction>
</comment>
<organism evidence="24 25">
    <name type="scientific">Clarias magur</name>
    <name type="common">Asian catfish</name>
    <name type="synonym">Macropteronotus magur</name>
    <dbReference type="NCBI Taxonomy" id="1594786"/>
    <lineage>
        <taxon>Eukaryota</taxon>
        <taxon>Metazoa</taxon>
        <taxon>Chordata</taxon>
        <taxon>Craniata</taxon>
        <taxon>Vertebrata</taxon>
        <taxon>Euteleostomi</taxon>
        <taxon>Actinopterygii</taxon>
        <taxon>Neopterygii</taxon>
        <taxon>Teleostei</taxon>
        <taxon>Ostariophysi</taxon>
        <taxon>Siluriformes</taxon>
        <taxon>Clariidae</taxon>
        <taxon>Clarias</taxon>
    </lineage>
</organism>
<keyword evidence="9" id="KW-1015">Disulfide bond</keyword>
<gene>
    <name evidence="24" type="ORF">DAT39_001024</name>
</gene>
<evidence type="ECO:0000256" key="2">
    <source>
        <dbReference type="ARBA" id="ARBA00022475"/>
    </source>
</evidence>
<feature type="compositionally biased region" description="Basic and acidic residues" evidence="21">
    <location>
        <begin position="10"/>
        <end position="28"/>
    </location>
</feature>
<evidence type="ECO:0000256" key="6">
    <source>
        <dbReference type="ARBA" id="ARBA00023018"/>
    </source>
</evidence>
<dbReference type="InterPro" id="IPR049944">
    <property type="entry name" value="LGIC_TM_5-HT3"/>
</dbReference>
<feature type="domain" description="Neurotransmitter-gated ion-channel transmembrane" evidence="23">
    <location>
        <begin position="285"/>
        <end position="399"/>
    </location>
</feature>
<feature type="transmembrane region" description="Helical" evidence="20">
    <location>
        <begin position="280"/>
        <end position="302"/>
    </location>
</feature>
<feature type="transmembrane region" description="Helical" evidence="20">
    <location>
        <begin position="343"/>
        <end position="363"/>
    </location>
</feature>
<evidence type="ECO:0000256" key="15">
    <source>
        <dbReference type="ARBA" id="ARBA00034104"/>
    </source>
</evidence>
<dbReference type="InterPro" id="IPR036719">
    <property type="entry name" value="Neuro-gated_channel_TM_sf"/>
</dbReference>
<keyword evidence="12" id="KW-0628">Postsynaptic cell membrane</keyword>
<evidence type="ECO:0000313" key="24">
    <source>
        <dbReference type="EMBL" id="KAF5909287.1"/>
    </source>
</evidence>
<dbReference type="InterPro" id="IPR006029">
    <property type="entry name" value="Neurotrans-gated_channel_TM"/>
</dbReference>
<feature type="region of interest" description="Disordered" evidence="21">
    <location>
        <begin position="1"/>
        <end position="28"/>
    </location>
</feature>
<evidence type="ECO:0000256" key="21">
    <source>
        <dbReference type="SAM" id="MobiDB-lite"/>
    </source>
</evidence>
<evidence type="ECO:0000256" key="1">
    <source>
        <dbReference type="ARBA" id="ARBA00022448"/>
    </source>
</evidence>
<dbReference type="GO" id="GO:0005230">
    <property type="term" value="F:extracellular ligand-gated monoatomic ion channel activity"/>
    <property type="evidence" value="ECO:0007669"/>
    <property type="project" value="InterPro"/>
</dbReference>
<evidence type="ECO:0000256" key="4">
    <source>
        <dbReference type="ARBA" id="ARBA00022729"/>
    </source>
</evidence>
<keyword evidence="13" id="KW-1071">Ligand-gated ion channel</keyword>
<comment type="subcellular location">
    <subcellularLocation>
        <location evidence="15">Postsynaptic cell membrane</location>
        <topology evidence="15">Multi-pass membrane protein</topology>
    </subcellularLocation>
</comment>
<evidence type="ECO:0000256" key="14">
    <source>
        <dbReference type="ARBA" id="ARBA00023303"/>
    </source>
</evidence>
<evidence type="ECO:0000256" key="5">
    <source>
        <dbReference type="ARBA" id="ARBA00022989"/>
    </source>
</evidence>
<comment type="catalytic activity">
    <reaction evidence="18">
        <text>Ca(2+)(in) = Ca(2+)(out)</text>
        <dbReference type="Rhea" id="RHEA:29671"/>
        <dbReference type="ChEBI" id="CHEBI:29108"/>
    </reaction>
</comment>
<dbReference type="Pfam" id="PF02931">
    <property type="entry name" value="Neur_chan_LBD"/>
    <property type="match status" value="1"/>
</dbReference>
<dbReference type="OrthoDB" id="6097796at2759"/>
<keyword evidence="8 20" id="KW-0472">Membrane</keyword>
<dbReference type="InterPro" id="IPR006202">
    <property type="entry name" value="Neur_chan_lig-bd"/>
</dbReference>
<evidence type="ECO:0000256" key="8">
    <source>
        <dbReference type="ARBA" id="ARBA00023136"/>
    </source>
</evidence>
<dbReference type="GO" id="GO:0045211">
    <property type="term" value="C:postsynaptic membrane"/>
    <property type="evidence" value="ECO:0007669"/>
    <property type="project" value="UniProtKB-SubCell"/>
</dbReference>
<dbReference type="Gene3D" id="1.20.58.390">
    <property type="entry name" value="Neurotransmitter-gated ion-channel transmembrane domain"/>
    <property type="match status" value="1"/>
</dbReference>
<keyword evidence="1 20" id="KW-0813">Transport</keyword>